<evidence type="ECO:0000313" key="2">
    <source>
        <dbReference type="Proteomes" id="UP001152795"/>
    </source>
</evidence>
<proteinExistence type="predicted"/>
<accession>A0A6S7G772</accession>
<sequence>MCENFKRVEKIIFEDKYDYLPGPWSGEKNKLLQEDLLHHILMYILQLDLHKGELLPEDIWCVEDILDDLACLYVLDNLVENVEQDDYEKPEKMKMLYILYVDYIKQHETIDAFYKKNYEFVDEALKE</sequence>
<organism evidence="1 2">
    <name type="scientific">Paramuricea clavata</name>
    <name type="common">Red gorgonian</name>
    <name type="synonym">Violescent sea-whip</name>
    <dbReference type="NCBI Taxonomy" id="317549"/>
    <lineage>
        <taxon>Eukaryota</taxon>
        <taxon>Metazoa</taxon>
        <taxon>Cnidaria</taxon>
        <taxon>Anthozoa</taxon>
        <taxon>Octocorallia</taxon>
        <taxon>Malacalcyonacea</taxon>
        <taxon>Plexauridae</taxon>
        <taxon>Paramuricea</taxon>
    </lineage>
</organism>
<name>A0A6S7G772_PARCT</name>
<protein>
    <submittedName>
        <fullName evidence="1">Uncharacterized protein</fullName>
    </submittedName>
</protein>
<dbReference type="AlphaFoldDB" id="A0A6S7G772"/>
<dbReference type="EMBL" id="CACRXK020001238">
    <property type="protein sequence ID" value="CAB3987808.1"/>
    <property type="molecule type" value="Genomic_DNA"/>
</dbReference>
<comment type="caution">
    <text evidence="1">The sequence shown here is derived from an EMBL/GenBank/DDBJ whole genome shotgun (WGS) entry which is preliminary data.</text>
</comment>
<evidence type="ECO:0000313" key="1">
    <source>
        <dbReference type="EMBL" id="CAB3987808.1"/>
    </source>
</evidence>
<reference evidence="1" key="1">
    <citation type="submission" date="2020-04" db="EMBL/GenBank/DDBJ databases">
        <authorList>
            <person name="Alioto T."/>
            <person name="Alioto T."/>
            <person name="Gomez Garrido J."/>
        </authorList>
    </citation>
    <scope>NUCLEOTIDE SEQUENCE</scope>
    <source>
        <strain evidence="1">A484AB</strain>
    </source>
</reference>
<dbReference type="Proteomes" id="UP001152795">
    <property type="component" value="Unassembled WGS sequence"/>
</dbReference>
<gene>
    <name evidence="1" type="ORF">PACLA_8A065685</name>
</gene>
<keyword evidence="2" id="KW-1185">Reference proteome</keyword>